<name>A0ACC0CAJ4_CATRO</name>
<keyword evidence="2" id="KW-1185">Reference proteome</keyword>
<reference evidence="2" key="1">
    <citation type="journal article" date="2023" name="Nat. Plants">
        <title>Single-cell RNA sequencing provides a high-resolution roadmap for understanding the multicellular compartmentation of specialized metabolism.</title>
        <authorList>
            <person name="Sun S."/>
            <person name="Shen X."/>
            <person name="Li Y."/>
            <person name="Li Y."/>
            <person name="Wang S."/>
            <person name="Li R."/>
            <person name="Zhang H."/>
            <person name="Shen G."/>
            <person name="Guo B."/>
            <person name="Wei J."/>
            <person name="Xu J."/>
            <person name="St-Pierre B."/>
            <person name="Chen S."/>
            <person name="Sun C."/>
        </authorList>
    </citation>
    <scope>NUCLEOTIDE SEQUENCE [LARGE SCALE GENOMIC DNA]</scope>
</reference>
<protein>
    <submittedName>
        <fullName evidence="1">Uncharacterized protein</fullName>
    </submittedName>
</protein>
<gene>
    <name evidence="1" type="ORF">M9H77_03021</name>
</gene>
<accession>A0ACC0CAJ4</accession>
<comment type="caution">
    <text evidence="1">The sequence shown here is derived from an EMBL/GenBank/DDBJ whole genome shotgun (WGS) entry which is preliminary data.</text>
</comment>
<evidence type="ECO:0000313" key="2">
    <source>
        <dbReference type="Proteomes" id="UP001060085"/>
    </source>
</evidence>
<dbReference type="EMBL" id="CM044701">
    <property type="protein sequence ID" value="KAI5681793.1"/>
    <property type="molecule type" value="Genomic_DNA"/>
</dbReference>
<organism evidence="1 2">
    <name type="scientific">Catharanthus roseus</name>
    <name type="common">Madagascar periwinkle</name>
    <name type="synonym">Vinca rosea</name>
    <dbReference type="NCBI Taxonomy" id="4058"/>
    <lineage>
        <taxon>Eukaryota</taxon>
        <taxon>Viridiplantae</taxon>
        <taxon>Streptophyta</taxon>
        <taxon>Embryophyta</taxon>
        <taxon>Tracheophyta</taxon>
        <taxon>Spermatophyta</taxon>
        <taxon>Magnoliopsida</taxon>
        <taxon>eudicotyledons</taxon>
        <taxon>Gunneridae</taxon>
        <taxon>Pentapetalae</taxon>
        <taxon>asterids</taxon>
        <taxon>lamiids</taxon>
        <taxon>Gentianales</taxon>
        <taxon>Apocynaceae</taxon>
        <taxon>Rauvolfioideae</taxon>
        <taxon>Vinceae</taxon>
        <taxon>Catharanthinae</taxon>
        <taxon>Catharanthus</taxon>
    </lineage>
</organism>
<proteinExistence type="predicted"/>
<evidence type="ECO:0000313" key="1">
    <source>
        <dbReference type="EMBL" id="KAI5681793.1"/>
    </source>
</evidence>
<dbReference type="Proteomes" id="UP001060085">
    <property type="component" value="Linkage Group LG01"/>
</dbReference>
<sequence>MGYTWTNSSWQRMEAIGRQEIAYSKLARARFFMCAEILEAKHGKCREDRLLLLRYNKLKLFLDGYVFLEFNLTRSTSYSRYFSYSCYEVVRFLFFDVMGQRDHSLFFNVLCQVINLDRTPLSMVQDLIHDSLVFIAHDVEPWNICDSFGDANHCTFNFLGNNSYGFDGSSFSLLGDHCDKFQVEVVEHYQYVLTSLDTYVKNLVEQILVDKPLLVVKGLLEHLWHALKFFFVEISFKNFI</sequence>